<feature type="non-terminal residue" evidence="4">
    <location>
        <position position="1"/>
    </location>
</feature>
<keyword evidence="2 3" id="KW-0040">ANK repeat</keyword>
<reference evidence="4 5" key="1">
    <citation type="submission" date="2024-05" db="EMBL/GenBank/DDBJ databases">
        <authorList>
            <person name="Wallberg A."/>
        </authorList>
    </citation>
    <scope>NUCLEOTIDE SEQUENCE [LARGE SCALE GENOMIC DNA]</scope>
</reference>
<dbReference type="PANTHER" id="PTHR24166:SF48">
    <property type="entry name" value="PROTEIN VAPYRIN"/>
    <property type="match status" value="1"/>
</dbReference>
<evidence type="ECO:0000256" key="3">
    <source>
        <dbReference type="PROSITE-ProRule" id="PRU00023"/>
    </source>
</evidence>
<dbReference type="PROSITE" id="PS50297">
    <property type="entry name" value="ANK_REP_REGION"/>
    <property type="match status" value="1"/>
</dbReference>
<evidence type="ECO:0000313" key="4">
    <source>
        <dbReference type="EMBL" id="CAL4247630.1"/>
    </source>
</evidence>
<keyword evidence="1" id="KW-0677">Repeat</keyword>
<dbReference type="Proteomes" id="UP001497623">
    <property type="component" value="Unassembled WGS sequence"/>
</dbReference>
<proteinExistence type="predicted"/>
<evidence type="ECO:0000313" key="5">
    <source>
        <dbReference type="Proteomes" id="UP001497623"/>
    </source>
</evidence>
<accession>A0AAV2SWW9</accession>
<name>A0AAV2SWW9_MEGNR</name>
<dbReference type="SUPFAM" id="SSF48403">
    <property type="entry name" value="Ankyrin repeat"/>
    <property type="match status" value="1"/>
</dbReference>
<dbReference type="Gene3D" id="1.25.40.20">
    <property type="entry name" value="Ankyrin repeat-containing domain"/>
    <property type="match status" value="1"/>
</dbReference>
<dbReference type="InterPro" id="IPR002110">
    <property type="entry name" value="Ankyrin_rpt"/>
</dbReference>
<evidence type="ECO:0000256" key="2">
    <source>
        <dbReference type="ARBA" id="ARBA00023043"/>
    </source>
</evidence>
<gene>
    <name evidence="4" type="ORF">MNOR_LOCUS41306</name>
</gene>
<dbReference type="EMBL" id="CAXKWB010148071">
    <property type="protein sequence ID" value="CAL4247630.1"/>
    <property type="molecule type" value="Genomic_DNA"/>
</dbReference>
<organism evidence="4 5">
    <name type="scientific">Meganyctiphanes norvegica</name>
    <name type="common">Northern krill</name>
    <name type="synonym">Thysanopoda norvegica</name>
    <dbReference type="NCBI Taxonomy" id="48144"/>
    <lineage>
        <taxon>Eukaryota</taxon>
        <taxon>Metazoa</taxon>
        <taxon>Ecdysozoa</taxon>
        <taxon>Arthropoda</taxon>
        <taxon>Crustacea</taxon>
        <taxon>Multicrustacea</taxon>
        <taxon>Malacostraca</taxon>
        <taxon>Eumalacostraca</taxon>
        <taxon>Eucarida</taxon>
        <taxon>Euphausiacea</taxon>
        <taxon>Euphausiidae</taxon>
        <taxon>Meganyctiphanes</taxon>
    </lineage>
</organism>
<protein>
    <submittedName>
        <fullName evidence="4">Uncharacterized protein</fullName>
    </submittedName>
</protein>
<sequence length="800" mass="91378">KFEELGDIDHASAADKFDELIEAAGNNRRDKVINLLKNHVPMLPILAERDPLVEAIRNGHQDVVFLLLSAGTPICNCSIDDLTPLEAAHNTLDLPALFPALMRKIHSDRLKAEKSKIPQADELHQQLAVGLVNIQKSILKHGDKYTKWQFTENSDDGRHEEASRLLIAASGLGLSLTVQILGLENVELRPLPSEESPVDKAQAGDHLDTLYALCRDLKMAPYATHKESKILKRLESDLLIAECNIFKKYALTEKIKLLLGLDEHKVQIFLEQASKLKKSEHNWSLYDSSIFYMFARYGLIYLLKTYTMSNGTSSLDDVIQKFSGTTMLHLSVKYGQQHITEYLLYHGASLEKKTIGGYTAAHIAAILGHKDSMNYIISYMKCKGIDTEDKCDIGMTAKELIDGYDGMRRRCNYPFLKPNDARNVKNEIGEMDMALQILRRKAKQLNIKNKDDVTTKIQELRRKCKESKTTQAEDIIIESNVFFEGINNELFKGTIKECGQHCEDHIIFSNDVIRFTLELQTYSAQGDSKNVEINSQPNEDLMTIKLKTDSKNNIFNGNNFMKTYIEAVKERIQNFAPSNSKVNLAPPFMIPYSSGVVLCWAWNSDSNLCKVRTYIDPVIKADLPEKNGIKNFSERIQKFCENISTELHVKNLKGDWTYRGYTLETQIFKNLNDNEKMVWQICRFIKLLSKKYWWAPTSNIRKSVQRLDVYSVGVCVPQDRALKALFLHELAENPDKWEKKDIFDRVLDIHRRCVTIDNSNNMHPVESVKSFLIPSCYFNDIPESVCGILKFLEESKVNQK</sequence>
<dbReference type="AlphaFoldDB" id="A0AAV2SWW9"/>
<comment type="caution">
    <text evidence="4">The sequence shown here is derived from an EMBL/GenBank/DDBJ whole genome shotgun (WGS) entry which is preliminary data.</text>
</comment>
<dbReference type="Pfam" id="PF12796">
    <property type="entry name" value="Ank_2"/>
    <property type="match status" value="1"/>
</dbReference>
<dbReference type="SMART" id="SM00248">
    <property type="entry name" value="ANK"/>
    <property type="match status" value="3"/>
</dbReference>
<keyword evidence="5" id="KW-1185">Reference proteome</keyword>
<evidence type="ECO:0000256" key="1">
    <source>
        <dbReference type="ARBA" id="ARBA00022737"/>
    </source>
</evidence>
<dbReference type="InterPro" id="IPR050889">
    <property type="entry name" value="Dendritic_Spine_Reg/Scaffold"/>
</dbReference>
<dbReference type="InterPro" id="IPR036770">
    <property type="entry name" value="Ankyrin_rpt-contain_sf"/>
</dbReference>
<dbReference type="PROSITE" id="PS50088">
    <property type="entry name" value="ANK_REPEAT"/>
    <property type="match status" value="1"/>
</dbReference>
<feature type="repeat" description="ANK" evidence="3">
    <location>
        <begin position="323"/>
        <end position="355"/>
    </location>
</feature>
<dbReference type="PANTHER" id="PTHR24166">
    <property type="entry name" value="ROLLING PEBBLES, ISOFORM B"/>
    <property type="match status" value="1"/>
</dbReference>